<dbReference type="EMBL" id="JANPWB010000005">
    <property type="protein sequence ID" value="KAJ1189514.1"/>
    <property type="molecule type" value="Genomic_DNA"/>
</dbReference>
<evidence type="ECO:0000313" key="3">
    <source>
        <dbReference type="Proteomes" id="UP001066276"/>
    </source>
</evidence>
<name>A0AAV7UKJ0_PLEWA</name>
<reference evidence="2" key="1">
    <citation type="journal article" date="2022" name="bioRxiv">
        <title>Sequencing and chromosome-scale assembly of the giantPleurodeles waltlgenome.</title>
        <authorList>
            <person name="Brown T."/>
            <person name="Elewa A."/>
            <person name="Iarovenko S."/>
            <person name="Subramanian E."/>
            <person name="Araus A.J."/>
            <person name="Petzold A."/>
            <person name="Susuki M."/>
            <person name="Suzuki K.-i.T."/>
            <person name="Hayashi T."/>
            <person name="Toyoda A."/>
            <person name="Oliveira C."/>
            <person name="Osipova E."/>
            <person name="Leigh N.D."/>
            <person name="Simon A."/>
            <person name="Yun M.H."/>
        </authorList>
    </citation>
    <scope>NUCLEOTIDE SEQUENCE</scope>
    <source>
        <strain evidence="2">20211129_DDA</strain>
        <tissue evidence="2">Liver</tissue>
    </source>
</reference>
<evidence type="ECO:0000256" key="1">
    <source>
        <dbReference type="SAM" id="MobiDB-lite"/>
    </source>
</evidence>
<organism evidence="2 3">
    <name type="scientific">Pleurodeles waltl</name>
    <name type="common">Iberian ribbed newt</name>
    <dbReference type="NCBI Taxonomy" id="8319"/>
    <lineage>
        <taxon>Eukaryota</taxon>
        <taxon>Metazoa</taxon>
        <taxon>Chordata</taxon>
        <taxon>Craniata</taxon>
        <taxon>Vertebrata</taxon>
        <taxon>Euteleostomi</taxon>
        <taxon>Amphibia</taxon>
        <taxon>Batrachia</taxon>
        <taxon>Caudata</taxon>
        <taxon>Salamandroidea</taxon>
        <taxon>Salamandridae</taxon>
        <taxon>Pleurodelinae</taxon>
        <taxon>Pleurodeles</taxon>
    </lineage>
</organism>
<evidence type="ECO:0000313" key="2">
    <source>
        <dbReference type="EMBL" id="KAJ1189514.1"/>
    </source>
</evidence>
<comment type="caution">
    <text evidence="2">The sequence shown here is derived from an EMBL/GenBank/DDBJ whole genome shotgun (WGS) entry which is preliminary data.</text>
</comment>
<protein>
    <submittedName>
        <fullName evidence="2">Uncharacterized protein</fullName>
    </submittedName>
</protein>
<dbReference type="AlphaFoldDB" id="A0AAV7UKJ0"/>
<feature type="region of interest" description="Disordered" evidence="1">
    <location>
        <begin position="28"/>
        <end position="154"/>
    </location>
</feature>
<dbReference type="Proteomes" id="UP001066276">
    <property type="component" value="Chromosome 3_1"/>
</dbReference>
<feature type="compositionally biased region" description="Basic and acidic residues" evidence="1">
    <location>
        <begin position="107"/>
        <end position="154"/>
    </location>
</feature>
<sequence>MWKDFWRRRRDLRELKGVPWWKVRRATEEREGAALEEGTEEFYDSRKEQRRHPEERPSRRLRRRDAIRPATLPEMRGSHSCMERARKRHNGKAGGRVGKGTTSTELGGREVKGTRDKGEWEDRSRKREEGNLIKTSKPERSREEAIEERKDKERTVWQKIRLEKQRDSEQHR</sequence>
<gene>
    <name evidence="2" type="ORF">NDU88_006259</name>
</gene>
<feature type="compositionally biased region" description="Basic and acidic residues" evidence="1">
    <location>
        <begin position="43"/>
        <end position="58"/>
    </location>
</feature>
<proteinExistence type="predicted"/>
<accession>A0AAV7UKJ0</accession>
<keyword evidence="3" id="KW-1185">Reference proteome</keyword>